<gene>
    <name evidence="1" type="ordered locus">Slin_0321</name>
</gene>
<dbReference type="Proteomes" id="UP000002028">
    <property type="component" value="Chromosome"/>
</dbReference>
<protein>
    <submittedName>
        <fullName evidence="1">Uncharacterized protein</fullName>
    </submittedName>
</protein>
<proteinExistence type="predicted"/>
<evidence type="ECO:0000313" key="1">
    <source>
        <dbReference type="EMBL" id="ADB36385.1"/>
    </source>
</evidence>
<name>D2QDF5_SPILD</name>
<dbReference type="RefSeq" id="WP_012924937.1">
    <property type="nucleotide sequence ID" value="NC_013730.1"/>
</dbReference>
<reference evidence="1 2" key="1">
    <citation type="journal article" date="2010" name="Stand. Genomic Sci.">
        <title>Complete genome sequence of Spirosoma linguale type strain (1).</title>
        <authorList>
            <person name="Lail K."/>
            <person name="Sikorski J."/>
            <person name="Saunders E."/>
            <person name="Lapidus A."/>
            <person name="Glavina Del Rio T."/>
            <person name="Copeland A."/>
            <person name="Tice H."/>
            <person name="Cheng J.-F."/>
            <person name="Lucas S."/>
            <person name="Nolan M."/>
            <person name="Bruce D."/>
            <person name="Goodwin L."/>
            <person name="Pitluck S."/>
            <person name="Ivanova N."/>
            <person name="Mavromatis K."/>
            <person name="Ovchinnikova G."/>
            <person name="Pati A."/>
            <person name="Chen A."/>
            <person name="Palaniappan K."/>
            <person name="Land M."/>
            <person name="Hauser L."/>
            <person name="Chang Y.-J."/>
            <person name="Jeffries C.D."/>
            <person name="Chain P."/>
            <person name="Brettin T."/>
            <person name="Detter J.C."/>
            <person name="Schuetze A."/>
            <person name="Rohde M."/>
            <person name="Tindall B.J."/>
            <person name="Goeker M."/>
            <person name="Bristow J."/>
            <person name="Eisen J.A."/>
            <person name="Markowitz V."/>
            <person name="Hugenholtz P."/>
            <person name="Kyrpides N.C."/>
            <person name="Klenk H.-P."/>
            <person name="Chen F."/>
        </authorList>
    </citation>
    <scope>NUCLEOTIDE SEQUENCE [LARGE SCALE GENOMIC DNA]</scope>
    <source>
        <strain evidence="2">ATCC 33905 / DSM 74 / LMG 10896 / Claus 1</strain>
    </source>
</reference>
<dbReference type="STRING" id="504472.Slin_0321"/>
<keyword evidence="2" id="KW-1185">Reference proteome</keyword>
<organism evidence="1 2">
    <name type="scientific">Spirosoma linguale (strain ATCC 33905 / DSM 74 / LMG 10896 / Claus 1)</name>
    <dbReference type="NCBI Taxonomy" id="504472"/>
    <lineage>
        <taxon>Bacteria</taxon>
        <taxon>Pseudomonadati</taxon>
        <taxon>Bacteroidota</taxon>
        <taxon>Cytophagia</taxon>
        <taxon>Cytophagales</taxon>
        <taxon>Cytophagaceae</taxon>
        <taxon>Spirosoma</taxon>
    </lineage>
</organism>
<sequence length="70" mass="7943">MEFTVTVDPEVIDVLGADQVSAFLNDAATKLKLKVAAKEALADINYFDELVNDPTWEKARQQAWEQEQHH</sequence>
<dbReference type="HOGENOM" id="CLU_2685599_0_0_10"/>
<dbReference type="AlphaFoldDB" id="D2QDF5"/>
<accession>D2QDF5</accession>
<dbReference type="KEGG" id="sli:Slin_0321"/>
<evidence type="ECO:0000313" key="2">
    <source>
        <dbReference type="Proteomes" id="UP000002028"/>
    </source>
</evidence>
<dbReference type="EMBL" id="CP001769">
    <property type="protein sequence ID" value="ADB36385.1"/>
    <property type="molecule type" value="Genomic_DNA"/>
</dbReference>